<dbReference type="Proteomes" id="UP001064206">
    <property type="component" value="Chromosome"/>
</dbReference>
<reference evidence="2" key="1">
    <citation type="submission" date="2022-09" db="EMBL/GenBank/DDBJ databases">
        <title>Multidrug resistance Raoultella ornithinolytica Strain MQB_Silv_108.</title>
        <authorList>
            <person name="Quintela-Baluja M."/>
        </authorList>
    </citation>
    <scope>NUCLEOTIDE SEQUENCE</scope>
    <source>
        <strain evidence="2">MQB_Silv_108</strain>
    </source>
</reference>
<proteinExistence type="predicted"/>
<dbReference type="InterPro" id="IPR007539">
    <property type="entry name" value="DUF551"/>
</dbReference>
<organism evidence="2 3">
    <name type="scientific">Raoultella ornithinolytica</name>
    <name type="common">Klebsiella ornithinolytica</name>
    <dbReference type="NCBI Taxonomy" id="54291"/>
    <lineage>
        <taxon>Bacteria</taxon>
        <taxon>Pseudomonadati</taxon>
        <taxon>Pseudomonadota</taxon>
        <taxon>Gammaproteobacteria</taxon>
        <taxon>Enterobacterales</taxon>
        <taxon>Enterobacteriaceae</taxon>
        <taxon>Klebsiella/Raoultella group</taxon>
        <taxon>Raoultella</taxon>
    </lineage>
</organism>
<accession>A0A9Q9JE00</accession>
<gene>
    <name evidence="2" type="ORF">N2J37_07710</name>
</gene>
<feature type="domain" description="DUF551" evidence="1">
    <location>
        <begin position="6"/>
        <end position="67"/>
    </location>
</feature>
<evidence type="ECO:0000313" key="2">
    <source>
        <dbReference type="EMBL" id="UXE39614.1"/>
    </source>
</evidence>
<evidence type="ECO:0000259" key="1">
    <source>
        <dbReference type="Pfam" id="PF04448"/>
    </source>
</evidence>
<evidence type="ECO:0000313" key="3">
    <source>
        <dbReference type="Proteomes" id="UP001064206"/>
    </source>
</evidence>
<dbReference type="RefSeq" id="WP_260990605.1">
    <property type="nucleotide sequence ID" value="NZ_CP104450.1"/>
</dbReference>
<name>A0A9Q9JE00_RAOOR</name>
<dbReference type="EMBL" id="CP104450">
    <property type="protein sequence ID" value="UXE39614.1"/>
    <property type="molecule type" value="Genomic_DNA"/>
</dbReference>
<protein>
    <submittedName>
        <fullName evidence="2">DUF551 domain-containing protein</fullName>
    </submittedName>
</protein>
<dbReference type="Pfam" id="PF04448">
    <property type="entry name" value="DUF551"/>
    <property type="match status" value="1"/>
</dbReference>
<sequence length="75" mass="8402">MKAEDWISVDDRLPESQAGKWSEEVIALGDAGDIFKLACMGTYWQRSEAFVNSHSTKITHWTSLIYPNNGAINIS</sequence>
<dbReference type="AlphaFoldDB" id="A0A9Q9JE00"/>